<dbReference type="PANTHER" id="PTHR31319">
    <property type="entry name" value="ZINC FINGER PROTEIN CONSTANS-LIKE 4"/>
    <property type="match status" value="1"/>
</dbReference>
<reference evidence="2" key="1">
    <citation type="submission" date="2020-06" db="EMBL/GenBank/DDBJ databases">
        <authorList>
            <person name="Li T."/>
            <person name="Hu X."/>
            <person name="Zhang T."/>
            <person name="Song X."/>
            <person name="Zhang H."/>
            <person name="Dai N."/>
            <person name="Sheng W."/>
            <person name="Hou X."/>
            <person name="Wei L."/>
        </authorList>
    </citation>
    <scope>NUCLEOTIDE SEQUENCE</scope>
    <source>
        <strain evidence="2">G02</strain>
        <tissue evidence="2">Leaf</tissue>
    </source>
</reference>
<dbReference type="InterPro" id="IPR045281">
    <property type="entry name" value="CONSTANS-like"/>
</dbReference>
<sequence>MFGHDEGNGFFLEFQYPQFPSPPHQLGYSCNATTRSLHNNFDTYYPLSPWDFQSEFTAVRKVFGTDDLQVVSSEQKDGRSNSPLASESSSTTESVSRASRYSPEERKERIERYRSKRNLRNFNKKIKV</sequence>
<gene>
    <name evidence="2" type="ORF">Sradi_0392100</name>
</gene>
<comment type="caution">
    <text evidence="2">The sequence shown here is derived from an EMBL/GenBank/DDBJ whole genome shotgun (WGS) entry which is preliminary data.</text>
</comment>
<feature type="compositionally biased region" description="Basic and acidic residues" evidence="1">
    <location>
        <begin position="102"/>
        <end position="113"/>
    </location>
</feature>
<protein>
    <submittedName>
        <fullName evidence="2">Uncharacterized protein</fullName>
    </submittedName>
</protein>
<feature type="compositionally biased region" description="Low complexity" evidence="1">
    <location>
        <begin position="80"/>
        <end position="99"/>
    </location>
</feature>
<dbReference type="AlphaFoldDB" id="A0AAW2W4L9"/>
<reference evidence="2" key="2">
    <citation type="journal article" date="2024" name="Plant">
        <title>Genomic evolution and insights into agronomic trait innovations of Sesamum species.</title>
        <authorList>
            <person name="Miao H."/>
            <person name="Wang L."/>
            <person name="Qu L."/>
            <person name="Liu H."/>
            <person name="Sun Y."/>
            <person name="Le M."/>
            <person name="Wang Q."/>
            <person name="Wei S."/>
            <person name="Zheng Y."/>
            <person name="Lin W."/>
            <person name="Duan Y."/>
            <person name="Cao H."/>
            <person name="Xiong S."/>
            <person name="Wang X."/>
            <person name="Wei L."/>
            <person name="Li C."/>
            <person name="Ma Q."/>
            <person name="Ju M."/>
            <person name="Zhao R."/>
            <person name="Li G."/>
            <person name="Mu C."/>
            <person name="Tian Q."/>
            <person name="Mei H."/>
            <person name="Zhang T."/>
            <person name="Gao T."/>
            <person name="Zhang H."/>
        </authorList>
    </citation>
    <scope>NUCLEOTIDE SEQUENCE</scope>
    <source>
        <strain evidence="2">G02</strain>
    </source>
</reference>
<dbReference type="EMBL" id="JACGWJ010000002">
    <property type="protein sequence ID" value="KAL0436842.1"/>
    <property type="molecule type" value="Genomic_DNA"/>
</dbReference>
<evidence type="ECO:0000256" key="1">
    <source>
        <dbReference type="SAM" id="MobiDB-lite"/>
    </source>
</evidence>
<proteinExistence type="predicted"/>
<evidence type="ECO:0000313" key="2">
    <source>
        <dbReference type="EMBL" id="KAL0436842.1"/>
    </source>
</evidence>
<dbReference type="GO" id="GO:0003700">
    <property type="term" value="F:DNA-binding transcription factor activity"/>
    <property type="evidence" value="ECO:0007669"/>
    <property type="project" value="TreeGrafter"/>
</dbReference>
<feature type="compositionally biased region" description="Basic residues" evidence="1">
    <location>
        <begin position="114"/>
        <end position="128"/>
    </location>
</feature>
<organism evidence="2">
    <name type="scientific">Sesamum radiatum</name>
    <name type="common">Black benniseed</name>
    <dbReference type="NCBI Taxonomy" id="300843"/>
    <lineage>
        <taxon>Eukaryota</taxon>
        <taxon>Viridiplantae</taxon>
        <taxon>Streptophyta</taxon>
        <taxon>Embryophyta</taxon>
        <taxon>Tracheophyta</taxon>
        <taxon>Spermatophyta</taxon>
        <taxon>Magnoliopsida</taxon>
        <taxon>eudicotyledons</taxon>
        <taxon>Gunneridae</taxon>
        <taxon>Pentapetalae</taxon>
        <taxon>asterids</taxon>
        <taxon>lamiids</taxon>
        <taxon>Lamiales</taxon>
        <taxon>Pedaliaceae</taxon>
        <taxon>Sesamum</taxon>
    </lineage>
</organism>
<dbReference type="PANTHER" id="PTHR31319:SF110">
    <property type="entry name" value="CCT MOTIF FAMILY PROTEIN"/>
    <property type="match status" value="1"/>
</dbReference>
<dbReference type="GO" id="GO:0005634">
    <property type="term" value="C:nucleus"/>
    <property type="evidence" value="ECO:0007669"/>
    <property type="project" value="TreeGrafter"/>
</dbReference>
<accession>A0AAW2W4L9</accession>
<name>A0AAW2W4L9_SESRA</name>
<dbReference type="GO" id="GO:0009909">
    <property type="term" value="P:regulation of flower development"/>
    <property type="evidence" value="ECO:0007669"/>
    <property type="project" value="InterPro"/>
</dbReference>
<feature type="region of interest" description="Disordered" evidence="1">
    <location>
        <begin position="71"/>
        <end position="128"/>
    </location>
</feature>